<proteinExistence type="predicted"/>
<evidence type="ECO:0000256" key="1">
    <source>
        <dbReference type="SAM" id="MobiDB-lite"/>
    </source>
</evidence>
<organism evidence="2 3">
    <name type="scientific">Apiospora saccharicola</name>
    <dbReference type="NCBI Taxonomy" id="335842"/>
    <lineage>
        <taxon>Eukaryota</taxon>
        <taxon>Fungi</taxon>
        <taxon>Dikarya</taxon>
        <taxon>Ascomycota</taxon>
        <taxon>Pezizomycotina</taxon>
        <taxon>Sordariomycetes</taxon>
        <taxon>Xylariomycetidae</taxon>
        <taxon>Amphisphaeriales</taxon>
        <taxon>Apiosporaceae</taxon>
        <taxon>Apiospora</taxon>
    </lineage>
</organism>
<name>A0ABR1WJU4_9PEZI</name>
<gene>
    <name evidence="2" type="ORF">PG996_001195</name>
</gene>
<evidence type="ECO:0000313" key="2">
    <source>
        <dbReference type="EMBL" id="KAK8082414.1"/>
    </source>
</evidence>
<sequence>MLLLLPSAQGRPPRLSGRRRLSGLNPVQRSVKASLVGLPQETIDQIVELLCRDAATDDVAIKKPDPDSAAGVPLMDLLYPPLDLDPEVEQQADVICLAMTCSYFFRLLAPKIQDIMIRAAAPWSNHRLIMVGDYADG</sequence>
<protein>
    <submittedName>
        <fullName evidence="2">Uncharacterized protein</fullName>
    </submittedName>
</protein>
<keyword evidence="3" id="KW-1185">Reference proteome</keyword>
<evidence type="ECO:0000313" key="3">
    <source>
        <dbReference type="Proteomes" id="UP001446871"/>
    </source>
</evidence>
<feature type="region of interest" description="Disordered" evidence="1">
    <location>
        <begin position="1"/>
        <end position="21"/>
    </location>
</feature>
<comment type="caution">
    <text evidence="2">The sequence shown here is derived from an EMBL/GenBank/DDBJ whole genome shotgun (WGS) entry which is preliminary data.</text>
</comment>
<reference evidence="2 3" key="1">
    <citation type="submission" date="2023-01" db="EMBL/GenBank/DDBJ databases">
        <title>Analysis of 21 Apiospora genomes using comparative genomics revels a genus with tremendous synthesis potential of carbohydrate active enzymes and secondary metabolites.</title>
        <authorList>
            <person name="Sorensen T."/>
        </authorList>
    </citation>
    <scope>NUCLEOTIDE SEQUENCE [LARGE SCALE GENOMIC DNA]</scope>
    <source>
        <strain evidence="2 3">CBS 83171</strain>
    </source>
</reference>
<dbReference type="EMBL" id="JAQQWM010000001">
    <property type="protein sequence ID" value="KAK8082414.1"/>
    <property type="molecule type" value="Genomic_DNA"/>
</dbReference>
<dbReference type="Proteomes" id="UP001446871">
    <property type="component" value="Unassembled WGS sequence"/>
</dbReference>
<accession>A0ABR1WJU4</accession>